<feature type="transmembrane region" description="Helical" evidence="11">
    <location>
        <begin position="245"/>
        <end position="278"/>
    </location>
</feature>
<feature type="transmembrane region" description="Helical" evidence="11">
    <location>
        <begin position="196"/>
        <end position="215"/>
    </location>
</feature>
<dbReference type="NCBIfam" id="TIGR00773">
    <property type="entry name" value="NhaA"/>
    <property type="match status" value="1"/>
</dbReference>
<keyword evidence="10 11" id="KW-0739">Sodium transport</keyword>
<keyword evidence="3 11" id="KW-0050">Antiport</keyword>
<accession>F6FPH0</accession>
<gene>
    <name evidence="11" type="primary">nhaA</name>
    <name evidence="13" type="ordered locus">Isova_0899</name>
</gene>
<dbReference type="eggNOG" id="COG3004">
    <property type="taxonomic scope" value="Bacteria"/>
</dbReference>
<dbReference type="KEGG" id="iva:Isova_0899"/>
<dbReference type="GO" id="GO:0015385">
    <property type="term" value="F:sodium:proton antiporter activity"/>
    <property type="evidence" value="ECO:0007669"/>
    <property type="project" value="UniProtKB-UniRule"/>
</dbReference>
<evidence type="ECO:0000256" key="8">
    <source>
        <dbReference type="ARBA" id="ARBA00023065"/>
    </source>
</evidence>
<feature type="transmembrane region" description="Helical" evidence="11">
    <location>
        <begin position="332"/>
        <end position="356"/>
    </location>
</feature>
<keyword evidence="4 11" id="KW-1003">Cell membrane</keyword>
<feature type="region of interest" description="Disordered" evidence="12">
    <location>
        <begin position="1"/>
        <end position="31"/>
    </location>
</feature>
<dbReference type="PANTHER" id="PTHR30341:SF0">
    <property type="entry name" value="NA(+)_H(+) ANTIPORTER NHAA"/>
    <property type="match status" value="1"/>
</dbReference>
<keyword evidence="6 11" id="KW-1133">Transmembrane helix</keyword>
<dbReference type="AlphaFoldDB" id="F6FPH0"/>
<dbReference type="Pfam" id="PF06965">
    <property type="entry name" value="Na_H_antiport_1"/>
    <property type="match status" value="1"/>
</dbReference>
<feature type="transmembrane region" description="Helical" evidence="11">
    <location>
        <begin position="136"/>
        <end position="157"/>
    </location>
</feature>
<keyword evidence="14" id="KW-1185">Reference proteome</keyword>
<evidence type="ECO:0000256" key="2">
    <source>
        <dbReference type="ARBA" id="ARBA00022448"/>
    </source>
</evidence>
<keyword evidence="2 11" id="KW-0813">Transport</keyword>
<evidence type="ECO:0000256" key="1">
    <source>
        <dbReference type="ARBA" id="ARBA00004429"/>
    </source>
</evidence>
<evidence type="ECO:0000313" key="14">
    <source>
        <dbReference type="Proteomes" id="UP000009236"/>
    </source>
</evidence>
<comment type="catalytic activity">
    <reaction evidence="11">
        <text>Na(+)(in) + 2 H(+)(out) = Na(+)(out) + 2 H(+)(in)</text>
        <dbReference type="Rhea" id="RHEA:29251"/>
        <dbReference type="ChEBI" id="CHEBI:15378"/>
        <dbReference type="ChEBI" id="CHEBI:29101"/>
    </reaction>
</comment>
<keyword evidence="9 11" id="KW-0472">Membrane</keyword>
<feature type="transmembrane region" description="Helical" evidence="11">
    <location>
        <begin position="163"/>
        <end position="184"/>
    </location>
</feature>
<proteinExistence type="inferred from homology"/>
<organism evidence="14">
    <name type="scientific">Isoptericola variabilis (strain 225)</name>
    <dbReference type="NCBI Taxonomy" id="743718"/>
    <lineage>
        <taxon>Bacteria</taxon>
        <taxon>Bacillati</taxon>
        <taxon>Actinomycetota</taxon>
        <taxon>Actinomycetes</taxon>
        <taxon>Micrococcales</taxon>
        <taxon>Promicromonosporaceae</taxon>
        <taxon>Isoptericola</taxon>
    </lineage>
</organism>
<feature type="transmembrane region" description="Helical" evidence="11">
    <location>
        <begin position="49"/>
        <end position="69"/>
    </location>
</feature>
<comment type="subcellular location">
    <subcellularLocation>
        <location evidence="1">Cell inner membrane</location>
        <topology evidence="1">Multi-pass membrane protein</topology>
    </subcellularLocation>
    <subcellularLocation>
        <location evidence="11">Cell membrane</location>
        <topology evidence="11">Multi-pass membrane protein</topology>
    </subcellularLocation>
</comment>
<evidence type="ECO:0000256" key="11">
    <source>
        <dbReference type="HAMAP-Rule" id="MF_01844"/>
    </source>
</evidence>
<comment type="function">
    <text evidence="11">Na(+)/H(+) antiporter that extrudes sodium in exchange for external protons.</text>
</comment>
<keyword evidence="8 11" id="KW-0406">Ion transport</keyword>
<dbReference type="HOGENOM" id="CLU_015803_0_0_11"/>
<feature type="transmembrane region" description="Helical" evidence="11">
    <location>
        <begin position="89"/>
        <end position="115"/>
    </location>
</feature>
<evidence type="ECO:0000256" key="3">
    <source>
        <dbReference type="ARBA" id="ARBA00022449"/>
    </source>
</evidence>
<evidence type="ECO:0000256" key="6">
    <source>
        <dbReference type="ARBA" id="ARBA00022989"/>
    </source>
</evidence>
<dbReference type="InterPro" id="IPR023171">
    <property type="entry name" value="Na/H_antiporter_dom_sf"/>
</dbReference>
<feature type="transmembrane region" description="Helical" evidence="11">
    <location>
        <begin position="368"/>
        <end position="390"/>
    </location>
</feature>
<feature type="transmembrane region" description="Helical" evidence="11">
    <location>
        <begin position="402"/>
        <end position="423"/>
    </location>
</feature>
<dbReference type="Proteomes" id="UP000009236">
    <property type="component" value="Chromosome"/>
</dbReference>
<feature type="transmembrane region" description="Helical" evidence="11">
    <location>
        <begin position="221"/>
        <end position="238"/>
    </location>
</feature>
<dbReference type="HAMAP" id="MF_01844">
    <property type="entry name" value="NhaA"/>
    <property type="match status" value="1"/>
</dbReference>
<keyword evidence="5 11" id="KW-0812">Transmembrane</keyword>
<comment type="similarity">
    <text evidence="11">Belongs to the NhaA Na(+)/H(+) (TC 2.A.33) antiporter family.</text>
</comment>
<dbReference type="Gene3D" id="1.20.1530.10">
    <property type="entry name" value="Na+/H+ antiporter like domain"/>
    <property type="match status" value="1"/>
</dbReference>
<keyword evidence="7 11" id="KW-0915">Sodium</keyword>
<evidence type="ECO:0000256" key="5">
    <source>
        <dbReference type="ARBA" id="ARBA00022692"/>
    </source>
</evidence>
<evidence type="ECO:0000256" key="7">
    <source>
        <dbReference type="ARBA" id="ARBA00023053"/>
    </source>
</evidence>
<evidence type="ECO:0000256" key="10">
    <source>
        <dbReference type="ARBA" id="ARBA00023201"/>
    </source>
</evidence>
<dbReference type="RefSeq" id="WP_013838075.1">
    <property type="nucleotide sequence ID" value="NC_015588.1"/>
</dbReference>
<evidence type="ECO:0000256" key="4">
    <source>
        <dbReference type="ARBA" id="ARBA00022475"/>
    </source>
</evidence>
<evidence type="ECO:0000256" key="9">
    <source>
        <dbReference type="ARBA" id="ARBA00023136"/>
    </source>
</evidence>
<reference evidence="13 14" key="1">
    <citation type="submission" date="2011-05" db="EMBL/GenBank/DDBJ databases">
        <title>Complete sequence of Isoptericola variabilis 225.</title>
        <authorList>
            <consortium name="US DOE Joint Genome Institute"/>
            <person name="Lucas S."/>
            <person name="Han J."/>
            <person name="Lapidus A."/>
            <person name="Cheng J.-F."/>
            <person name="Goodwin L."/>
            <person name="Pitluck S."/>
            <person name="Peters L."/>
            <person name="Mikhailova N."/>
            <person name="Zeytun A."/>
            <person name="Han C."/>
            <person name="Tapia R."/>
            <person name="Land M."/>
            <person name="Hauser L."/>
            <person name="Kyrpides N."/>
            <person name="Ivanova N."/>
            <person name="Pagani I."/>
            <person name="Siebers A."/>
            <person name="Allgaier M."/>
            <person name="Thelen M."/>
            <person name="Hugenholtz P."/>
            <person name="Gladden J."/>
            <person name="Woyke T."/>
        </authorList>
    </citation>
    <scope>NUCLEOTIDE SEQUENCE [LARGE SCALE GENOMIC DNA]</scope>
    <source>
        <strain evidence="14">225</strain>
    </source>
</reference>
<dbReference type="InterPro" id="IPR004670">
    <property type="entry name" value="NhaA"/>
</dbReference>
<name>F6FPH0_ISOV2</name>
<dbReference type="EMBL" id="CP002810">
    <property type="protein sequence ID" value="AEG43683.1"/>
    <property type="molecule type" value="Genomic_DNA"/>
</dbReference>
<evidence type="ECO:0000313" key="13">
    <source>
        <dbReference type="EMBL" id="AEG43683.1"/>
    </source>
</evidence>
<dbReference type="GO" id="GO:0006885">
    <property type="term" value="P:regulation of pH"/>
    <property type="evidence" value="ECO:0007669"/>
    <property type="project" value="UniProtKB-UniRule"/>
</dbReference>
<evidence type="ECO:0000256" key="12">
    <source>
        <dbReference type="SAM" id="MobiDB-lite"/>
    </source>
</evidence>
<dbReference type="PANTHER" id="PTHR30341">
    <property type="entry name" value="SODIUM ION/PROTON ANTIPORTER NHAA-RELATED"/>
    <property type="match status" value="1"/>
</dbReference>
<dbReference type="STRING" id="743718.Isova_0899"/>
<protein>
    <recommendedName>
        <fullName evidence="11">Na(+)/H(+) antiporter NhaA</fullName>
    </recommendedName>
    <alternativeName>
        <fullName evidence="11">Sodium/proton antiporter NhaA</fullName>
    </alternativeName>
</protein>
<dbReference type="GO" id="GO:0005886">
    <property type="term" value="C:plasma membrane"/>
    <property type="evidence" value="ECO:0007669"/>
    <property type="project" value="UniProtKB-SubCell"/>
</dbReference>
<sequence>MSREVWSAVPAATPAGSPHRPRQERALTTDVSHQSPGTRLRRFVSRETTGGALLIGAAALALILANSPWREGYLTLAETVFGPAYLGPVYIHLDLSLAAWAADGLLAIFFFVVGLELKHEFVAGSLRSPKEAGVPMVAAVGGMALPALIYVALVVALGDSSALHGWAIPTATDIAFALAVLAVFGKGLPAAIRTFLLTLAVVDDLLAIIVIAVFYTSELHFGFLGLSLLFVALFGWHVRSRSPRWWVLVPLFAIAWTFMHASGVHATVAGVLMGFTVAARAMHGERGPRTHRYEHAVKPWSQGLALPLFAFFAAGVDIRDGGGPDEILGQPVVLAIVAGLVLGKVLGVLGTTWVVLKVTPLRLAQGIGVRDLLPVAFLAGIGFTVSLLISELSFGHGSEHTLGAKSAILGASVIASVLGATTLRWDARKARTADMNEDGVVDDVKEFIGDEKDVLEH</sequence>